<dbReference type="Pfam" id="PF20179">
    <property type="entry name" value="MSS51_C"/>
    <property type="match status" value="1"/>
</dbReference>
<reference evidence="4 5" key="2">
    <citation type="journal article" date="2012" name="Open Biol.">
        <title>Characteristics of nucleosomes and linker DNA regions on the genome of the basidiomycete Mixia osmundae revealed by mono- and dinucleosome mapping.</title>
        <authorList>
            <person name="Nishida H."/>
            <person name="Kondo S."/>
            <person name="Matsumoto T."/>
            <person name="Suzuki Y."/>
            <person name="Yoshikawa H."/>
            <person name="Taylor T.D."/>
            <person name="Sugiyama J."/>
        </authorList>
    </citation>
    <scope>NUCLEOTIDE SEQUENCE [LARGE SCALE GENOMIC DNA]</scope>
    <source>
        <strain evidence="5">CBS 9802 / IAM 14324 / JCM 22182 / KY 12970</strain>
    </source>
</reference>
<name>G7EAP5_MIXOS</name>
<keyword evidence="5" id="KW-1185">Reference proteome</keyword>
<dbReference type="OrthoDB" id="5282002at2759"/>
<dbReference type="RefSeq" id="XP_014569465.1">
    <property type="nucleotide sequence ID" value="XM_014713979.1"/>
</dbReference>
<evidence type="ECO:0000259" key="2">
    <source>
        <dbReference type="Pfam" id="PF13824"/>
    </source>
</evidence>
<proteinExistence type="predicted"/>
<dbReference type="FunCoup" id="G7EAP5">
    <property type="interactions" value="63"/>
</dbReference>
<organism evidence="4 5">
    <name type="scientific">Mixia osmundae (strain CBS 9802 / IAM 14324 / JCM 22182 / KY 12970)</name>
    <dbReference type="NCBI Taxonomy" id="764103"/>
    <lineage>
        <taxon>Eukaryota</taxon>
        <taxon>Fungi</taxon>
        <taxon>Dikarya</taxon>
        <taxon>Basidiomycota</taxon>
        <taxon>Pucciniomycotina</taxon>
        <taxon>Mixiomycetes</taxon>
        <taxon>Mixiales</taxon>
        <taxon>Mixiaceae</taxon>
        <taxon>Mixia</taxon>
    </lineage>
</organism>
<dbReference type="PANTHER" id="PTHR28069:SF1">
    <property type="entry name" value="PROTEIN MSS51, MITOCHONDRIAL"/>
    <property type="match status" value="1"/>
</dbReference>
<dbReference type="InParanoid" id="G7EAP5"/>
<dbReference type="Pfam" id="PF13824">
    <property type="entry name" value="zf-Mss51"/>
    <property type="match status" value="1"/>
</dbReference>
<dbReference type="Proteomes" id="UP000009131">
    <property type="component" value="Unassembled WGS sequence"/>
</dbReference>
<dbReference type="STRING" id="764103.G7EAP5"/>
<dbReference type="PANTHER" id="PTHR28069">
    <property type="entry name" value="GH20023P"/>
    <property type="match status" value="1"/>
</dbReference>
<accession>G7EAP5</accession>
<dbReference type="eggNOG" id="ENOG502QQBW">
    <property type="taxonomic scope" value="Eukaryota"/>
</dbReference>
<comment type="caution">
    <text evidence="4">The sequence shown here is derived from an EMBL/GenBank/DDBJ whole genome shotgun (WGS) entry which is preliminary data.</text>
</comment>
<sequence>MYGRSGCRRVLQSQARASASSSARQWRPRQAREGADAPMSECQRRSIFGISLFGKKAVPANPEPELPPILLEQDNLFHRLSESPIPAMRERAKRIKSLALCPVNLDKGIRKHVDFECTYCGFPTHATREDWESDKEHVRYWPRLREANMDEHDRRSGRQMTEFDLPGDQPYEEAVSMSNWDVFFYTRGFASIETERQRRHVSKLLTYPISIAGVLHENSPYRRRNQRLTPEGQRSMIALRQTLHPALGSTPSTIKAGLLQQPFRIIIIGSRAESCLPGVVYEQLTCLFPSVPFHIIHVGPEVIFPPASSLGNRGVRQPEQYGARSQSTAVSDNLTITLIEAPYERIHQALEPFDPYHDVFFSFSPGFGFPDERSGAFLSAAKAEAGTIYQPQVQAQTNWHEALLQILETKCALFCTGFSPKDVDRDVVALETTEDIKGEFDWVLTPGENAFGSEAWEVAEWDPRVCVKTNGGGVYGIRGKRYDVRGKSTGIFE</sequence>
<gene>
    <name evidence="4" type="primary">Mo06608</name>
    <name evidence="4" type="ORF">E5Q_06608</name>
</gene>
<dbReference type="OMA" id="CSEEHWA"/>
<evidence type="ECO:0000313" key="5">
    <source>
        <dbReference type="Proteomes" id="UP000009131"/>
    </source>
</evidence>
<feature type="domain" description="Mitochondrial splicing suppressor 51 zinc-finger" evidence="2">
    <location>
        <begin position="100"/>
        <end position="153"/>
    </location>
</feature>
<feature type="compositionally biased region" description="Low complexity" evidence="1">
    <location>
        <begin position="12"/>
        <end position="25"/>
    </location>
</feature>
<feature type="region of interest" description="Disordered" evidence="1">
    <location>
        <begin position="1"/>
        <end position="38"/>
    </location>
</feature>
<dbReference type="HOGENOM" id="CLU_033072_0_0_1"/>
<protein>
    <submittedName>
        <fullName evidence="4">Uncharacterized protein</fullName>
    </submittedName>
</protein>
<evidence type="ECO:0000256" key="1">
    <source>
        <dbReference type="SAM" id="MobiDB-lite"/>
    </source>
</evidence>
<feature type="domain" description="Mitochondrial splicing suppressor 51-like C-terminal" evidence="3">
    <location>
        <begin position="246"/>
        <end position="458"/>
    </location>
</feature>
<evidence type="ECO:0000313" key="4">
    <source>
        <dbReference type="EMBL" id="GAA99905.1"/>
    </source>
</evidence>
<reference evidence="4 5" key="1">
    <citation type="journal article" date="2011" name="J. Gen. Appl. Microbiol.">
        <title>Draft genome sequencing of the enigmatic basidiomycete Mixia osmundae.</title>
        <authorList>
            <person name="Nishida H."/>
            <person name="Nagatsuka Y."/>
            <person name="Sugiyama J."/>
        </authorList>
    </citation>
    <scope>NUCLEOTIDE SEQUENCE [LARGE SCALE GENOMIC DNA]</scope>
    <source>
        <strain evidence="5">CBS 9802 / IAM 14324 / JCM 22182 / KY 12970</strain>
    </source>
</reference>
<dbReference type="InterPro" id="IPR032717">
    <property type="entry name" value="Mss51_Znf"/>
</dbReference>
<dbReference type="InterPro" id="IPR046824">
    <property type="entry name" value="Mss51-like_C"/>
</dbReference>
<dbReference type="EMBL" id="BABT02000243">
    <property type="protein sequence ID" value="GAA99905.1"/>
    <property type="molecule type" value="Genomic_DNA"/>
</dbReference>
<evidence type="ECO:0000259" key="3">
    <source>
        <dbReference type="Pfam" id="PF20179"/>
    </source>
</evidence>
<dbReference type="AlphaFoldDB" id="G7EAP5"/>